<protein>
    <recommendedName>
        <fullName evidence="8">Hydroxylysine kinase</fullName>
        <ecNumber evidence="7">2.7.1.81</ecNumber>
    </recommendedName>
</protein>
<feature type="domain" description="Aminoglycoside phosphotransferase" evidence="9">
    <location>
        <begin position="49"/>
        <end position="267"/>
    </location>
</feature>
<dbReference type="Proteomes" id="UP000028824">
    <property type="component" value="Unassembled WGS sequence"/>
</dbReference>
<evidence type="ECO:0000313" key="10">
    <source>
        <dbReference type="EMBL" id="KFI26887.1"/>
    </source>
</evidence>
<evidence type="ECO:0000313" key="11">
    <source>
        <dbReference type="Proteomes" id="UP000028824"/>
    </source>
</evidence>
<evidence type="ECO:0000256" key="8">
    <source>
        <dbReference type="ARBA" id="ARBA00040505"/>
    </source>
</evidence>
<dbReference type="Pfam" id="PF01636">
    <property type="entry name" value="APH"/>
    <property type="match status" value="1"/>
</dbReference>
<organism evidence="10 11">
    <name type="scientific">Paenirhodobacter enshiensis</name>
    <dbReference type="NCBI Taxonomy" id="1105367"/>
    <lineage>
        <taxon>Bacteria</taxon>
        <taxon>Pseudomonadati</taxon>
        <taxon>Pseudomonadota</taxon>
        <taxon>Alphaproteobacteria</taxon>
        <taxon>Rhodobacterales</taxon>
        <taxon>Rhodobacter group</taxon>
        <taxon>Paenirhodobacter</taxon>
    </lineage>
</organism>
<dbReference type="SUPFAM" id="SSF56112">
    <property type="entry name" value="Protein kinase-like (PK-like)"/>
    <property type="match status" value="1"/>
</dbReference>
<dbReference type="InterPro" id="IPR050249">
    <property type="entry name" value="Pseudomonas-type_ThrB"/>
</dbReference>
<evidence type="ECO:0000256" key="6">
    <source>
        <dbReference type="ARBA" id="ARBA00037368"/>
    </source>
</evidence>
<name>A0A086XXY7_9RHOB</name>
<dbReference type="EMBL" id="JFZB01000012">
    <property type="protein sequence ID" value="KFI26887.1"/>
    <property type="molecule type" value="Genomic_DNA"/>
</dbReference>
<dbReference type="RefSeq" id="WP_036637120.1">
    <property type="nucleotide sequence ID" value="NZ_JFZB01000012.1"/>
</dbReference>
<evidence type="ECO:0000256" key="2">
    <source>
        <dbReference type="ARBA" id="ARBA00022490"/>
    </source>
</evidence>
<reference evidence="10 11" key="1">
    <citation type="submission" date="2014-03" db="EMBL/GenBank/DDBJ databases">
        <title>Genome of Paenirhodobacter enshiensis DW2-9.</title>
        <authorList>
            <person name="Wang D."/>
            <person name="Wang G."/>
        </authorList>
    </citation>
    <scope>NUCLEOTIDE SEQUENCE [LARGE SCALE GENOMIC DNA]</scope>
    <source>
        <strain evidence="10 11">DW2-9</strain>
    </source>
</reference>
<dbReference type="GO" id="GO:0005737">
    <property type="term" value="C:cytoplasm"/>
    <property type="evidence" value="ECO:0007669"/>
    <property type="project" value="UniProtKB-SubCell"/>
</dbReference>
<dbReference type="PANTHER" id="PTHR21064">
    <property type="entry name" value="AMINOGLYCOSIDE PHOSPHOTRANSFERASE DOMAIN-CONTAINING PROTEIN-RELATED"/>
    <property type="match status" value="1"/>
</dbReference>
<evidence type="ECO:0000256" key="3">
    <source>
        <dbReference type="ARBA" id="ARBA00022679"/>
    </source>
</evidence>
<accession>A0A086XXY7</accession>
<evidence type="ECO:0000256" key="4">
    <source>
        <dbReference type="ARBA" id="ARBA00022777"/>
    </source>
</evidence>
<dbReference type="InterPro" id="IPR011009">
    <property type="entry name" value="Kinase-like_dom_sf"/>
</dbReference>
<dbReference type="AlphaFoldDB" id="A0A086XXY7"/>
<dbReference type="PANTHER" id="PTHR21064:SF1">
    <property type="entry name" value="HYDROXYLYSINE KINASE"/>
    <property type="match status" value="1"/>
</dbReference>
<proteinExistence type="predicted"/>
<dbReference type="STRING" id="1105367.CG50_01080"/>
<gene>
    <name evidence="10" type="ORF">CG50_01080</name>
</gene>
<evidence type="ECO:0000256" key="7">
    <source>
        <dbReference type="ARBA" id="ARBA00038873"/>
    </source>
</evidence>
<evidence type="ECO:0000259" key="9">
    <source>
        <dbReference type="Pfam" id="PF01636"/>
    </source>
</evidence>
<dbReference type="Gene3D" id="3.90.1200.10">
    <property type="match status" value="1"/>
</dbReference>
<keyword evidence="2" id="KW-0963">Cytoplasm</keyword>
<comment type="caution">
    <text evidence="10">The sequence shown here is derived from an EMBL/GenBank/DDBJ whole genome shotgun (WGS) entry which is preliminary data.</text>
</comment>
<dbReference type="InterPro" id="IPR002575">
    <property type="entry name" value="Aminoglycoside_PTrfase"/>
</dbReference>
<dbReference type="eggNOG" id="COG2334">
    <property type="taxonomic scope" value="Bacteria"/>
</dbReference>
<evidence type="ECO:0000256" key="5">
    <source>
        <dbReference type="ARBA" id="ARBA00036820"/>
    </source>
</evidence>
<evidence type="ECO:0000256" key="1">
    <source>
        <dbReference type="ARBA" id="ARBA00004496"/>
    </source>
</evidence>
<comment type="catalytic activity">
    <reaction evidence="5">
        <text>(5R)-5-hydroxy-L-lysine + GTP = (5R)-5-phosphooxy-L-lysine + GDP + H(+)</text>
        <dbReference type="Rhea" id="RHEA:19049"/>
        <dbReference type="ChEBI" id="CHEBI:15378"/>
        <dbReference type="ChEBI" id="CHEBI:37565"/>
        <dbReference type="ChEBI" id="CHEBI:57882"/>
        <dbReference type="ChEBI" id="CHEBI:58189"/>
        <dbReference type="ChEBI" id="CHEBI:58357"/>
        <dbReference type="EC" id="2.7.1.81"/>
    </reaction>
</comment>
<keyword evidence="3" id="KW-0808">Transferase</keyword>
<dbReference type="GO" id="GO:0047992">
    <property type="term" value="F:hydroxylysine kinase activity"/>
    <property type="evidence" value="ECO:0007669"/>
    <property type="project" value="UniProtKB-EC"/>
</dbReference>
<dbReference type="EC" id="2.7.1.81" evidence="7"/>
<keyword evidence="11" id="KW-1185">Reference proteome</keyword>
<dbReference type="OrthoDB" id="156345at2"/>
<comment type="function">
    <text evidence="6">Catalyzes the GTP-dependent phosphorylation of 5-hydroxy-L-lysine.</text>
</comment>
<keyword evidence="4" id="KW-0418">Kinase</keyword>
<comment type="subcellular location">
    <subcellularLocation>
        <location evidence="1">Cytoplasm</location>
    </subcellularLocation>
</comment>
<sequence>MQEVQAVTTIDLGSLSAKCRAVTPEAAARFAADQWGVTGVLRRFETEKDDTFRLDTPEGSAFVLKIANPAEPRDELDLQIAALDHIAHNAPDLQVPRVFPSREGPLAALETAEGVRLARLMSFLPGRVLDTLPPDRAEQYEIGRTAARLRLAMEGFGHPAAGRTIAWDVRRLPDLEPLIATVTDPGQRRRLETAFARFMDLLPRIEALPRQVLHNDFNRSNLVVDRSGPHPRIAGIIDFGDVVHTAIAIDVSTALLNQLPREDEPSDDMFAGPRAVLAGYLSEAALSDEELSLIPHLVMGRLVTRALLSLWRAAQFPDNSRYILRNTAQGWAQLDWFLAQSPDEVSALLL</sequence>